<dbReference type="Pfam" id="PF00169">
    <property type="entry name" value="PH"/>
    <property type="match status" value="1"/>
</dbReference>
<evidence type="ECO:0000256" key="1">
    <source>
        <dbReference type="SAM" id="Coils"/>
    </source>
</evidence>
<keyword evidence="1" id="KW-0175">Coiled coil</keyword>
<dbReference type="PROSITE" id="PS50003">
    <property type="entry name" value="PH_DOMAIN"/>
    <property type="match status" value="1"/>
</dbReference>
<evidence type="ECO:0000259" key="3">
    <source>
        <dbReference type="PROSITE" id="PS50003"/>
    </source>
</evidence>
<feature type="coiled-coil region" evidence="1">
    <location>
        <begin position="212"/>
        <end position="499"/>
    </location>
</feature>
<feature type="coiled-coil region" evidence="1">
    <location>
        <begin position="650"/>
        <end position="743"/>
    </location>
</feature>
<feature type="compositionally biased region" description="Acidic residues" evidence="2">
    <location>
        <begin position="30"/>
        <end position="40"/>
    </location>
</feature>
<sequence length="976" mass="111211">MAGEDARRNANEEPEERVDGHPEVDMETEHDTEEGSELEDNQERDTMPVSEETERTVREQALPFTSLAGKYETTVYFDPQTVAKAQVVQVAEGGSGWKAKMNVFGTGQELKEAYLVLQPHALFWFKNKNSVKAKQVFVLDSYRFETPPGSFAEGEYPLDVVQKSRFYSYRFYMPNETSRQEWADALREQSLERWKRWTMTERIKAKKMAVQLSDATKDVESLRYQLTKAEEEKKDVSQILERLEETARIAELQKEEKERELQENIQQLEGQLHTKSEEADSLDRDLGDAAAELHALSAKLEDKELTCNNLESQMAEMRQCAEEQRLQVQTLDATISARSAEVEQLKTLLAEAEETKQLNLQELTTQAEELTLRERKLSSLQERQGEIEKKLESANSQVESLQSTVRELNANLRAAEAEQSRLQIAEARLLTKIDMLDKTVAGNKEEKDDIIRKMRAAEEEAKESQIGAAKVQAEMERLLDKQEAHNKEDNKLIEELYEEKRRSDKLKFDLEAALSSSQQLQATIAGQTTKLETLRLTLEAKDADAANTKEQVRTEQQRCTLLEAKLQDCNSRITALQAENLSLSEETRKLRTNLLEKTDAVERLEARTSAFDSYSTKQSHEIQTVQMLLAKARSEIHYMEASLNSKSFELEELRRSLENSSSTREQMLAENSRLVGETKMLQDKNSRLQREKNEVQSELSTKEARIKALENVQSQLAEYEEQIRSLHEKLMNKNAELESLQTRSNWDRSTDNFPVQYRHVSTDNGSRYALERVSMDNEKLQAKLKETEQEISALRTQLSKTTEAQLAKEQKHAVAESERLRVAQQEADAMKRELLSLQAKNKSNQALEKEYTDILEEIQALERREHERESDISAVKAAGVAQNAQIEALNAKLAQAYSLLDAKIEKISLQESGKSKAPKKAPPTAAEPQEPPRVAKKTIKKKSPPESMIPQAVSYGQYRGGTPAYGAPAPKPRSTF</sequence>
<dbReference type="EMBL" id="HBIS01009060">
    <property type="protein sequence ID" value="CAE0613554.1"/>
    <property type="molecule type" value="Transcribed_RNA"/>
</dbReference>
<feature type="domain" description="PH" evidence="3">
    <location>
        <begin position="91"/>
        <end position="191"/>
    </location>
</feature>
<name>A0A7S3UG53_9CHLO</name>
<dbReference type="SUPFAM" id="SSF50729">
    <property type="entry name" value="PH domain-like"/>
    <property type="match status" value="1"/>
</dbReference>
<feature type="region of interest" description="Disordered" evidence="2">
    <location>
        <begin position="909"/>
        <end position="976"/>
    </location>
</feature>
<evidence type="ECO:0000313" key="4">
    <source>
        <dbReference type="EMBL" id="CAE0613554.1"/>
    </source>
</evidence>
<dbReference type="SMART" id="SM00233">
    <property type="entry name" value="PH"/>
    <property type="match status" value="1"/>
</dbReference>
<accession>A0A7S3UG53</accession>
<dbReference type="AlphaFoldDB" id="A0A7S3UG53"/>
<dbReference type="PANTHER" id="PTHR43941">
    <property type="entry name" value="STRUCTURAL MAINTENANCE OF CHROMOSOMES PROTEIN 2"/>
    <property type="match status" value="1"/>
</dbReference>
<dbReference type="PANTHER" id="PTHR43941:SF12">
    <property type="entry name" value="CRESTIN"/>
    <property type="match status" value="1"/>
</dbReference>
<proteinExistence type="predicted"/>
<feature type="compositionally biased region" description="Basic and acidic residues" evidence="2">
    <location>
        <begin position="1"/>
        <end position="29"/>
    </location>
</feature>
<reference evidence="4" key="1">
    <citation type="submission" date="2021-01" db="EMBL/GenBank/DDBJ databases">
        <authorList>
            <person name="Corre E."/>
            <person name="Pelletier E."/>
            <person name="Niang G."/>
            <person name="Scheremetjew M."/>
            <person name="Finn R."/>
            <person name="Kale V."/>
            <person name="Holt S."/>
            <person name="Cochrane G."/>
            <person name="Meng A."/>
            <person name="Brown T."/>
            <person name="Cohen L."/>
        </authorList>
    </citation>
    <scope>NUCLEOTIDE SEQUENCE</scope>
    <source>
        <strain evidence="4">CCMP1897</strain>
    </source>
</reference>
<dbReference type="InterPro" id="IPR011993">
    <property type="entry name" value="PH-like_dom_sf"/>
</dbReference>
<dbReference type="Gene3D" id="2.30.29.30">
    <property type="entry name" value="Pleckstrin-homology domain (PH domain)/Phosphotyrosine-binding domain (PTB)"/>
    <property type="match status" value="1"/>
</dbReference>
<feature type="coiled-coil region" evidence="1">
    <location>
        <begin position="770"/>
        <end position="864"/>
    </location>
</feature>
<dbReference type="InterPro" id="IPR001849">
    <property type="entry name" value="PH_domain"/>
</dbReference>
<evidence type="ECO:0000256" key="2">
    <source>
        <dbReference type="SAM" id="MobiDB-lite"/>
    </source>
</evidence>
<feature type="compositionally biased region" description="Basic and acidic residues" evidence="2">
    <location>
        <begin position="41"/>
        <end position="57"/>
    </location>
</feature>
<feature type="coiled-coil region" evidence="1">
    <location>
        <begin position="531"/>
        <end position="607"/>
    </location>
</feature>
<organism evidence="4">
    <name type="scientific">Picocystis salinarum</name>
    <dbReference type="NCBI Taxonomy" id="88271"/>
    <lineage>
        <taxon>Eukaryota</taxon>
        <taxon>Viridiplantae</taxon>
        <taxon>Chlorophyta</taxon>
        <taxon>Picocystophyceae</taxon>
        <taxon>Picocystales</taxon>
        <taxon>Picocystaceae</taxon>
        <taxon>Picocystis</taxon>
    </lineage>
</organism>
<feature type="region of interest" description="Disordered" evidence="2">
    <location>
        <begin position="1"/>
        <end position="57"/>
    </location>
</feature>
<protein>
    <recommendedName>
        <fullName evidence="3">PH domain-containing protein</fullName>
    </recommendedName>
</protein>
<gene>
    <name evidence="4" type="ORF">PSAL00342_LOCUS7453</name>
</gene>